<evidence type="ECO:0000313" key="3">
    <source>
        <dbReference type="Proteomes" id="UP000190648"/>
    </source>
</evidence>
<sequence length="180" mass="19570">MAGRPSVSSGQEPGAPRKAFPSTFNSRDQVQMKDILCQLEHLYNVYSVLKDQVDQLTDNKVDRAEFEELQELLLERGQQSMAHVLADLQTQVSSLQALEWELQHVKQEVRQLEEAFGKLGLAGADGKAGSSDQSPLQLGHHRLAGAQDDVVPQTPHLGTGALPTSPAPVGWIGTPRAGQD</sequence>
<dbReference type="EMBL" id="LSYS01003996">
    <property type="protein sequence ID" value="OPJ81248.1"/>
    <property type="molecule type" value="Genomic_DNA"/>
</dbReference>
<protein>
    <submittedName>
        <fullName evidence="2">Uncharacterized protein</fullName>
    </submittedName>
</protein>
<name>A0A1V4KA06_PATFA</name>
<proteinExistence type="predicted"/>
<dbReference type="AlphaFoldDB" id="A0A1V4KA06"/>
<evidence type="ECO:0000256" key="1">
    <source>
        <dbReference type="SAM" id="MobiDB-lite"/>
    </source>
</evidence>
<dbReference type="Proteomes" id="UP000190648">
    <property type="component" value="Unassembled WGS sequence"/>
</dbReference>
<comment type="caution">
    <text evidence="2">The sequence shown here is derived from an EMBL/GenBank/DDBJ whole genome shotgun (WGS) entry which is preliminary data.</text>
</comment>
<organism evidence="2 3">
    <name type="scientific">Patagioenas fasciata monilis</name>
    <dbReference type="NCBI Taxonomy" id="372326"/>
    <lineage>
        <taxon>Eukaryota</taxon>
        <taxon>Metazoa</taxon>
        <taxon>Chordata</taxon>
        <taxon>Craniata</taxon>
        <taxon>Vertebrata</taxon>
        <taxon>Euteleostomi</taxon>
        <taxon>Archelosauria</taxon>
        <taxon>Archosauria</taxon>
        <taxon>Dinosauria</taxon>
        <taxon>Saurischia</taxon>
        <taxon>Theropoda</taxon>
        <taxon>Coelurosauria</taxon>
        <taxon>Aves</taxon>
        <taxon>Neognathae</taxon>
        <taxon>Neoaves</taxon>
        <taxon>Columbimorphae</taxon>
        <taxon>Columbiformes</taxon>
        <taxon>Columbidae</taxon>
        <taxon>Patagioenas</taxon>
    </lineage>
</organism>
<accession>A0A1V4KA06</accession>
<feature type="region of interest" description="Disordered" evidence="1">
    <location>
        <begin position="143"/>
        <end position="180"/>
    </location>
</feature>
<gene>
    <name evidence="2" type="ORF">AV530_001599</name>
</gene>
<reference evidence="2 3" key="1">
    <citation type="submission" date="2016-02" db="EMBL/GenBank/DDBJ databases">
        <title>Band-tailed pigeon sequencing and assembly.</title>
        <authorList>
            <person name="Soares A.E."/>
            <person name="Novak B.J."/>
            <person name="Rice E.S."/>
            <person name="O'Connell B."/>
            <person name="Chang D."/>
            <person name="Weber S."/>
            <person name="Shapiro B."/>
        </authorList>
    </citation>
    <scope>NUCLEOTIDE SEQUENCE [LARGE SCALE GENOMIC DNA]</scope>
    <source>
        <strain evidence="2">BTP2013</strain>
        <tissue evidence="2">Blood</tissue>
    </source>
</reference>
<feature type="region of interest" description="Disordered" evidence="1">
    <location>
        <begin position="1"/>
        <end position="25"/>
    </location>
</feature>
<feature type="compositionally biased region" description="Polar residues" evidence="1">
    <location>
        <begin position="1"/>
        <end position="11"/>
    </location>
</feature>
<keyword evidence="3" id="KW-1185">Reference proteome</keyword>
<evidence type="ECO:0000313" key="2">
    <source>
        <dbReference type="EMBL" id="OPJ81248.1"/>
    </source>
</evidence>